<dbReference type="OrthoDB" id="1720310at2759"/>
<dbReference type="SMR" id="A0A9R1VZU1"/>
<evidence type="ECO:0000256" key="1">
    <source>
        <dbReference type="ARBA" id="ARBA00004479"/>
    </source>
</evidence>
<dbReference type="Gramene" id="rna-gnl|WGS:NBSK|LSAT_4X173140_mrna">
    <property type="protein sequence ID" value="cds-PLY67585.1"/>
    <property type="gene ID" value="gene-LSAT_4X173140"/>
</dbReference>
<comment type="subcellular location">
    <subcellularLocation>
        <location evidence="1">Membrane</location>
        <topology evidence="1">Single-pass type I membrane protein</topology>
    </subcellularLocation>
</comment>
<evidence type="ECO:0000256" key="13">
    <source>
        <dbReference type="SAM" id="MobiDB-lite"/>
    </source>
</evidence>
<dbReference type="InterPro" id="IPR017441">
    <property type="entry name" value="Protein_kinase_ATP_BS"/>
</dbReference>
<dbReference type="GO" id="GO:0005886">
    <property type="term" value="C:plasma membrane"/>
    <property type="evidence" value="ECO:0000318"/>
    <property type="project" value="GO_Central"/>
</dbReference>
<dbReference type="CDD" id="cd14066">
    <property type="entry name" value="STKc_IRAK"/>
    <property type="match status" value="1"/>
</dbReference>
<keyword evidence="5 15" id="KW-0732">Signal</keyword>
<dbReference type="PROSITE" id="PS50011">
    <property type="entry name" value="PROTEIN_KINASE_DOM"/>
    <property type="match status" value="1"/>
</dbReference>
<keyword evidence="9 14" id="KW-1133">Transmembrane helix</keyword>
<dbReference type="GO" id="GO:0004674">
    <property type="term" value="F:protein serine/threonine kinase activity"/>
    <property type="evidence" value="ECO:0007669"/>
    <property type="project" value="UniProtKB-KW"/>
</dbReference>
<sequence>MISFYLPLFSFFLLFSTTTTTTAAQPYKATDNFLLDCGSSSAAISIPSGRRWDGDEDSKFINSNSAATSFSFTPSFQDPSVDQIPYATARIFNRSSFTYRFPVSQGPKFLRLYFYPAIYSNLNADQSFFSVTSNGYSLLTNFSASLTASFLSESGPKVSSFFKEFIIYVKDSQSLNVTFTPSPNSFAFINGIEIVSMPENLYFKANNLKYVVITSGPVTDSYTALENIYRLNVGGKQISGEGDTGMYRSWDGDENYIFPKNALGLTPSTQIPITYTTETPNYTAPELVYQIQRSMGKLSMSYNLTWLLPVDSGFYYMLRLHFCNIIPQYTFKGQMIFKIFINNQTAEDEADVFLWTQGSGYPIFRDYIVFVSDPDGQRSKQDLWLALHPNEESQEYLDGFLNGLEVFKLNMTGYNLAGPNPNPRPIIPPPPAASTGKPNKKKTPYAVIIGGVVGGLVVLTVLVLIVLLQRRRVKHYATADDKSSWGPADHSESKSTKSSHSTLPSDRCRRFSLTELKVATNEFDDSYIIGNGGFGKVYKGYLDNTTTTVAIKRLNQSSSQGLHEFRTEIGMLSKLRHVQLVSLIGYCDDEGEMILVYDYMAHGTLREHLYKTKKAHLSWETRLNICIGAAKGLHYLHTGANRSIIHRDVKSTNILLDENWVAKVSDFGLSKLGPRDHQEQNHVSTVVKGSIGYVDPEYYRTQHLTDKSDVYSFGVVLLEVLCARPVMIPSLPREQVSLAEWAKLCYRNKATLQQIVDPKVKGEIAPECLRKFGEVALNCLKEQRSERPTMEEVVWDLEFALQLQESASKRGGDVVSDNQELPFLMQVEPTTTDDEVFSGSSAIRNGTSSISSSFEGFKSETVFSEMQKSTGR</sequence>
<dbReference type="PROSITE" id="PS00107">
    <property type="entry name" value="PROTEIN_KINASE_ATP"/>
    <property type="match status" value="1"/>
</dbReference>
<keyword evidence="4 14" id="KW-0812">Transmembrane</keyword>
<organism evidence="17 18">
    <name type="scientific">Lactuca sativa</name>
    <name type="common">Garden lettuce</name>
    <dbReference type="NCBI Taxonomy" id="4236"/>
    <lineage>
        <taxon>Eukaryota</taxon>
        <taxon>Viridiplantae</taxon>
        <taxon>Streptophyta</taxon>
        <taxon>Embryophyta</taxon>
        <taxon>Tracheophyta</taxon>
        <taxon>Spermatophyta</taxon>
        <taxon>Magnoliopsida</taxon>
        <taxon>eudicotyledons</taxon>
        <taxon>Gunneridae</taxon>
        <taxon>Pentapetalae</taxon>
        <taxon>asterids</taxon>
        <taxon>campanulids</taxon>
        <taxon>Asterales</taxon>
        <taxon>Asteraceae</taxon>
        <taxon>Cichorioideae</taxon>
        <taxon>Cichorieae</taxon>
        <taxon>Lactucinae</taxon>
        <taxon>Lactuca</taxon>
    </lineage>
</organism>
<keyword evidence="2" id="KW-0723">Serine/threonine-protein kinase</keyword>
<dbReference type="Pfam" id="PF07714">
    <property type="entry name" value="PK_Tyr_Ser-Thr"/>
    <property type="match status" value="1"/>
</dbReference>
<keyword evidence="8 12" id="KW-0067">ATP-binding</keyword>
<feature type="region of interest" description="Disordered" evidence="13">
    <location>
        <begin position="479"/>
        <end position="505"/>
    </location>
</feature>
<feature type="compositionally biased region" description="Basic and acidic residues" evidence="13">
    <location>
        <begin position="479"/>
        <end position="495"/>
    </location>
</feature>
<dbReference type="EMBL" id="NBSK02000004">
    <property type="protein sequence ID" value="KAJ0213428.1"/>
    <property type="molecule type" value="Genomic_DNA"/>
</dbReference>
<dbReference type="PANTHER" id="PTHR34590">
    <property type="entry name" value="OS03G0124300 PROTEIN-RELATED"/>
    <property type="match status" value="1"/>
</dbReference>
<dbReference type="InterPro" id="IPR011009">
    <property type="entry name" value="Kinase-like_dom_sf"/>
</dbReference>
<dbReference type="SMART" id="SM00220">
    <property type="entry name" value="S_TKc"/>
    <property type="match status" value="1"/>
</dbReference>
<feature type="binding site" evidence="12">
    <location>
        <position position="552"/>
    </location>
    <ligand>
        <name>ATP</name>
        <dbReference type="ChEBI" id="CHEBI:30616"/>
    </ligand>
</feature>
<evidence type="ECO:0000313" key="18">
    <source>
        <dbReference type="Proteomes" id="UP000235145"/>
    </source>
</evidence>
<protein>
    <recommendedName>
        <fullName evidence="16">Protein kinase domain-containing protein</fullName>
    </recommendedName>
</protein>
<keyword evidence="7" id="KW-0418">Kinase</keyword>
<dbReference type="FunFam" id="2.60.120.430:FF:000007">
    <property type="entry name" value="FERONIA receptor-like kinase"/>
    <property type="match status" value="1"/>
</dbReference>
<accession>A0A9R1VZU1</accession>
<evidence type="ECO:0000256" key="15">
    <source>
        <dbReference type="SAM" id="SignalP"/>
    </source>
</evidence>
<dbReference type="Gene3D" id="1.10.510.10">
    <property type="entry name" value="Transferase(Phosphotransferase) domain 1"/>
    <property type="match status" value="1"/>
</dbReference>
<dbReference type="Pfam" id="PF12819">
    <property type="entry name" value="Malectin_like"/>
    <property type="match status" value="1"/>
</dbReference>
<dbReference type="InterPro" id="IPR045272">
    <property type="entry name" value="ANXUR1/2-like"/>
</dbReference>
<dbReference type="AlphaFoldDB" id="A0A9R1VZU1"/>
<dbReference type="GO" id="GO:0005524">
    <property type="term" value="F:ATP binding"/>
    <property type="evidence" value="ECO:0007669"/>
    <property type="project" value="UniProtKB-UniRule"/>
</dbReference>
<reference evidence="17 18" key="1">
    <citation type="journal article" date="2017" name="Nat. Commun.">
        <title>Genome assembly with in vitro proximity ligation data and whole-genome triplication in lettuce.</title>
        <authorList>
            <person name="Reyes-Chin-Wo S."/>
            <person name="Wang Z."/>
            <person name="Yang X."/>
            <person name="Kozik A."/>
            <person name="Arikit S."/>
            <person name="Song C."/>
            <person name="Xia L."/>
            <person name="Froenicke L."/>
            <person name="Lavelle D.O."/>
            <person name="Truco M.J."/>
            <person name="Xia R."/>
            <person name="Zhu S."/>
            <person name="Xu C."/>
            <person name="Xu H."/>
            <person name="Xu X."/>
            <person name="Cox K."/>
            <person name="Korf I."/>
            <person name="Meyers B.C."/>
            <person name="Michelmore R.W."/>
        </authorList>
    </citation>
    <scope>NUCLEOTIDE SEQUENCE [LARGE SCALE GENOMIC DNA]</scope>
    <source>
        <strain evidence="18">cv. Salinas</strain>
        <tissue evidence="17">Seedlings</tissue>
    </source>
</reference>
<dbReference type="Gene3D" id="3.30.200.20">
    <property type="entry name" value="Phosphorylase Kinase, domain 1"/>
    <property type="match status" value="1"/>
</dbReference>
<dbReference type="GO" id="GO:0004714">
    <property type="term" value="F:transmembrane receptor protein tyrosine kinase activity"/>
    <property type="evidence" value="ECO:0007669"/>
    <property type="project" value="InterPro"/>
</dbReference>
<name>A0A9R1VZU1_LACSA</name>
<dbReference type="FunFam" id="3.30.200.20:FF:000645">
    <property type="entry name" value="Receptor-like protein kinase FERONIA"/>
    <property type="match status" value="1"/>
</dbReference>
<evidence type="ECO:0000256" key="5">
    <source>
        <dbReference type="ARBA" id="ARBA00022729"/>
    </source>
</evidence>
<dbReference type="FunFam" id="2.60.120.430:FF:000003">
    <property type="entry name" value="FERONIA receptor-like kinase"/>
    <property type="match status" value="1"/>
</dbReference>
<feature type="signal peptide" evidence="15">
    <location>
        <begin position="1"/>
        <end position="23"/>
    </location>
</feature>
<dbReference type="InterPro" id="IPR008271">
    <property type="entry name" value="Ser/Thr_kinase_AS"/>
</dbReference>
<keyword evidence="10 14" id="KW-0472">Membrane</keyword>
<dbReference type="FunFam" id="1.10.510.10:FF:000252">
    <property type="entry name" value="Receptor-like protein kinase FERONIA"/>
    <property type="match status" value="1"/>
</dbReference>
<feature type="chain" id="PRO_5040186009" description="Protein kinase domain-containing protein" evidence="15">
    <location>
        <begin position="24"/>
        <end position="872"/>
    </location>
</feature>
<feature type="transmembrane region" description="Helical" evidence="14">
    <location>
        <begin position="445"/>
        <end position="468"/>
    </location>
</feature>
<evidence type="ECO:0000256" key="2">
    <source>
        <dbReference type="ARBA" id="ARBA00022527"/>
    </source>
</evidence>
<keyword evidence="6 12" id="KW-0547">Nucleotide-binding</keyword>
<evidence type="ECO:0000256" key="8">
    <source>
        <dbReference type="ARBA" id="ARBA00022840"/>
    </source>
</evidence>
<feature type="domain" description="Protein kinase" evidence="16">
    <location>
        <begin position="523"/>
        <end position="800"/>
    </location>
</feature>
<evidence type="ECO:0000256" key="11">
    <source>
        <dbReference type="ARBA" id="ARBA00023180"/>
    </source>
</evidence>
<evidence type="ECO:0000256" key="3">
    <source>
        <dbReference type="ARBA" id="ARBA00022679"/>
    </source>
</evidence>
<evidence type="ECO:0000256" key="7">
    <source>
        <dbReference type="ARBA" id="ARBA00022777"/>
    </source>
</evidence>
<dbReference type="GO" id="GO:0010038">
    <property type="term" value="P:response to metal ion"/>
    <property type="evidence" value="ECO:0007669"/>
    <property type="project" value="UniProtKB-ARBA"/>
</dbReference>
<evidence type="ECO:0000256" key="14">
    <source>
        <dbReference type="SAM" id="Phobius"/>
    </source>
</evidence>
<dbReference type="InterPro" id="IPR000719">
    <property type="entry name" value="Prot_kinase_dom"/>
</dbReference>
<keyword evidence="3" id="KW-0808">Transferase</keyword>
<evidence type="ECO:0000313" key="17">
    <source>
        <dbReference type="EMBL" id="KAJ0213428.1"/>
    </source>
</evidence>
<dbReference type="SUPFAM" id="SSF56112">
    <property type="entry name" value="Protein kinase-like (PK-like)"/>
    <property type="match status" value="1"/>
</dbReference>
<dbReference type="InterPro" id="IPR024788">
    <property type="entry name" value="Malectin-like_Carb-bd_dom"/>
</dbReference>
<evidence type="ECO:0000256" key="10">
    <source>
        <dbReference type="ARBA" id="ARBA00023136"/>
    </source>
</evidence>
<evidence type="ECO:0000256" key="12">
    <source>
        <dbReference type="PROSITE-ProRule" id="PRU10141"/>
    </source>
</evidence>
<keyword evidence="11" id="KW-0325">Glycoprotein</keyword>
<proteinExistence type="predicted"/>
<dbReference type="InterPro" id="IPR001245">
    <property type="entry name" value="Ser-Thr/Tyr_kinase_cat_dom"/>
</dbReference>
<dbReference type="Proteomes" id="UP000235145">
    <property type="component" value="Unassembled WGS sequence"/>
</dbReference>
<dbReference type="Gene3D" id="2.60.120.430">
    <property type="entry name" value="Galactose-binding lectin"/>
    <property type="match status" value="2"/>
</dbReference>
<evidence type="ECO:0000259" key="16">
    <source>
        <dbReference type="PROSITE" id="PS50011"/>
    </source>
</evidence>
<evidence type="ECO:0000256" key="6">
    <source>
        <dbReference type="ARBA" id="ARBA00022741"/>
    </source>
</evidence>
<dbReference type="GO" id="GO:0004672">
    <property type="term" value="F:protein kinase activity"/>
    <property type="evidence" value="ECO:0000318"/>
    <property type="project" value="GO_Central"/>
</dbReference>
<dbReference type="PROSITE" id="PS00108">
    <property type="entry name" value="PROTEIN_KINASE_ST"/>
    <property type="match status" value="1"/>
</dbReference>
<comment type="caution">
    <text evidence="17">The sequence shown here is derived from an EMBL/GenBank/DDBJ whole genome shotgun (WGS) entry which is preliminary data.</text>
</comment>
<evidence type="ECO:0000256" key="4">
    <source>
        <dbReference type="ARBA" id="ARBA00022692"/>
    </source>
</evidence>
<gene>
    <name evidence="17" type="ORF">LSAT_V11C400223080</name>
</gene>
<evidence type="ECO:0000256" key="9">
    <source>
        <dbReference type="ARBA" id="ARBA00022989"/>
    </source>
</evidence>
<keyword evidence="18" id="KW-1185">Reference proteome</keyword>
<dbReference type="PANTHER" id="PTHR34590:SF5">
    <property type="entry name" value="OS04G0586500 PROTEIN"/>
    <property type="match status" value="1"/>
</dbReference>